<keyword evidence="3 6" id="KW-0812">Transmembrane</keyword>
<feature type="transmembrane region" description="Helical" evidence="6">
    <location>
        <begin position="186"/>
        <end position="208"/>
    </location>
</feature>
<feature type="transmembrane region" description="Helical" evidence="6">
    <location>
        <begin position="60"/>
        <end position="79"/>
    </location>
</feature>
<comment type="subcellular location">
    <subcellularLocation>
        <location evidence="1">Membrane</location>
        <topology evidence="1">Multi-pass membrane protein</topology>
    </subcellularLocation>
</comment>
<feature type="transmembrane region" description="Helical" evidence="6">
    <location>
        <begin position="91"/>
        <end position="110"/>
    </location>
</feature>
<evidence type="ECO:0000256" key="6">
    <source>
        <dbReference type="SAM" id="Phobius"/>
    </source>
</evidence>
<feature type="transmembrane region" description="Helical" evidence="6">
    <location>
        <begin position="324"/>
        <end position="345"/>
    </location>
</feature>
<keyword evidence="9" id="KW-1185">Reference proteome</keyword>
<evidence type="ECO:0000256" key="5">
    <source>
        <dbReference type="ARBA" id="ARBA00023136"/>
    </source>
</evidence>
<feature type="transmembrane region" description="Helical" evidence="6">
    <location>
        <begin position="261"/>
        <end position="285"/>
    </location>
</feature>
<keyword evidence="2" id="KW-0813">Transport</keyword>
<evidence type="ECO:0000259" key="7">
    <source>
        <dbReference type="PROSITE" id="PS50850"/>
    </source>
</evidence>
<dbReference type="InterPro" id="IPR020846">
    <property type="entry name" value="MFS_dom"/>
</dbReference>
<dbReference type="PANTHER" id="PTHR43791:SF36">
    <property type="entry name" value="TRANSPORTER, PUTATIVE (AFU_ORTHOLOGUE AFUA_6G08340)-RELATED"/>
    <property type="match status" value="1"/>
</dbReference>
<dbReference type="VEuPathDB" id="FungiDB:BO71DRAFT_325313"/>
<accession>A0A319DAQ6</accession>
<reference evidence="8 9" key="1">
    <citation type="submission" date="2018-02" db="EMBL/GenBank/DDBJ databases">
        <title>The genomes of Aspergillus section Nigri reveals drivers in fungal speciation.</title>
        <authorList>
            <consortium name="DOE Joint Genome Institute"/>
            <person name="Vesth T.C."/>
            <person name="Nybo J."/>
            <person name="Theobald S."/>
            <person name="Brandl J."/>
            <person name="Frisvad J.C."/>
            <person name="Nielsen K.F."/>
            <person name="Lyhne E.K."/>
            <person name="Kogle M.E."/>
            <person name="Kuo A."/>
            <person name="Riley R."/>
            <person name="Clum A."/>
            <person name="Nolan M."/>
            <person name="Lipzen A."/>
            <person name="Salamov A."/>
            <person name="Henrissat B."/>
            <person name="Wiebenga A."/>
            <person name="De vries R.P."/>
            <person name="Grigoriev I.V."/>
            <person name="Mortensen U.H."/>
            <person name="Andersen M.R."/>
            <person name="Baker S.E."/>
        </authorList>
    </citation>
    <scope>NUCLEOTIDE SEQUENCE [LARGE SCALE GENOMIC DNA]</scope>
    <source>
        <strain evidence="8 9">CBS 707.79</strain>
    </source>
</reference>
<keyword evidence="4 6" id="KW-1133">Transmembrane helix</keyword>
<dbReference type="Gene3D" id="1.20.1250.20">
    <property type="entry name" value="MFS general substrate transporter like domains"/>
    <property type="match status" value="2"/>
</dbReference>
<evidence type="ECO:0000313" key="8">
    <source>
        <dbReference type="EMBL" id="PYH94485.1"/>
    </source>
</evidence>
<evidence type="ECO:0000313" key="9">
    <source>
        <dbReference type="Proteomes" id="UP000247810"/>
    </source>
</evidence>
<dbReference type="AlphaFoldDB" id="A0A319DAQ6"/>
<dbReference type="PROSITE" id="PS50850">
    <property type="entry name" value="MFS"/>
    <property type="match status" value="1"/>
</dbReference>
<organism evidence="8 9">
    <name type="scientific">Aspergillus ellipticus CBS 707.79</name>
    <dbReference type="NCBI Taxonomy" id="1448320"/>
    <lineage>
        <taxon>Eukaryota</taxon>
        <taxon>Fungi</taxon>
        <taxon>Dikarya</taxon>
        <taxon>Ascomycota</taxon>
        <taxon>Pezizomycotina</taxon>
        <taxon>Eurotiomycetes</taxon>
        <taxon>Eurotiomycetidae</taxon>
        <taxon>Eurotiales</taxon>
        <taxon>Aspergillaceae</taxon>
        <taxon>Aspergillus</taxon>
        <taxon>Aspergillus subgen. Circumdati</taxon>
    </lineage>
</organism>
<feature type="transmembrane region" description="Helical" evidence="6">
    <location>
        <begin position="416"/>
        <end position="437"/>
    </location>
</feature>
<dbReference type="EMBL" id="KZ825870">
    <property type="protein sequence ID" value="PYH94485.1"/>
    <property type="molecule type" value="Genomic_DNA"/>
</dbReference>
<dbReference type="Proteomes" id="UP000247810">
    <property type="component" value="Unassembled WGS sequence"/>
</dbReference>
<dbReference type="PANTHER" id="PTHR43791">
    <property type="entry name" value="PERMEASE-RELATED"/>
    <property type="match status" value="1"/>
</dbReference>
<evidence type="ECO:0000256" key="3">
    <source>
        <dbReference type="ARBA" id="ARBA00022692"/>
    </source>
</evidence>
<evidence type="ECO:0000256" key="1">
    <source>
        <dbReference type="ARBA" id="ARBA00004141"/>
    </source>
</evidence>
<protein>
    <submittedName>
        <fullName evidence="8">Retrograde regulation protein 2</fullName>
    </submittedName>
</protein>
<evidence type="ECO:0000256" key="4">
    <source>
        <dbReference type="ARBA" id="ARBA00022989"/>
    </source>
</evidence>
<proteinExistence type="predicted"/>
<feature type="transmembrane region" description="Helical" evidence="6">
    <location>
        <begin position="351"/>
        <end position="373"/>
    </location>
</feature>
<gene>
    <name evidence="8" type="ORF">BO71DRAFT_325313</name>
</gene>
<name>A0A319DAQ6_9EURO</name>
<dbReference type="Pfam" id="PF07690">
    <property type="entry name" value="MFS_1"/>
    <property type="match status" value="1"/>
</dbReference>
<dbReference type="InterPro" id="IPR011701">
    <property type="entry name" value="MFS"/>
</dbReference>
<feature type="transmembrane region" description="Helical" evidence="6">
    <location>
        <begin position="297"/>
        <end position="317"/>
    </location>
</feature>
<keyword evidence="5 6" id="KW-0472">Membrane</keyword>
<dbReference type="GO" id="GO:0022857">
    <property type="term" value="F:transmembrane transporter activity"/>
    <property type="evidence" value="ECO:0007669"/>
    <property type="project" value="InterPro"/>
</dbReference>
<feature type="transmembrane region" description="Helical" evidence="6">
    <location>
        <begin position="150"/>
        <end position="170"/>
    </location>
</feature>
<sequence>MPAPPGAKKSRAERRLLLKADLVILPLASLGYLVAYLDRNNLGNAKVMGLITDLHLSANQYYNCLTMLYVGYMIVMLPANLALRKLKANRAIGTAIVFFGIIMCCLSTARTYSVVMALRFLMGTGQAFIQGLTMYTSLWYRRDELGTRSAIYYSLATLSGALGGLIAYGVEVNPHLSYERSGRYSWAWLFLIEGVIAVGVGLLVIIFLPHTPDDLIDKPKHWLFTHEDIKLGVERQASYNTAEAKFAPIQLRNAFLELKTWLFATIQGANVLGLAVAGNFLPSLIQDFGFSALQTQLFTVVPYACAFACCITLGILSDKVNRKAPVIFFTSALAVIGYIMLLSTASKPVGITAACLITMSCYTNVVLTPVWLVINTLGYTKRSTVWAFSEVWAMCFSIMATRIYTDPPRYIKGHSVVLALNVLALVDVVLLAVWMHAKNRAKERVLRECEVRGEVHPHIRDRVSFEDVQDGHVAFRYIL</sequence>
<feature type="transmembrane region" description="Helical" evidence="6">
    <location>
        <begin position="385"/>
        <end position="404"/>
    </location>
</feature>
<dbReference type="OrthoDB" id="2985014at2759"/>
<dbReference type="STRING" id="1448320.A0A319DAQ6"/>
<feature type="domain" description="Major facilitator superfamily (MFS) profile" evidence="7">
    <location>
        <begin position="24"/>
        <end position="479"/>
    </location>
</feature>
<dbReference type="InterPro" id="IPR036259">
    <property type="entry name" value="MFS_trans_sf"/>
</dbReference>
<dbReference type="GO" id="GO:0016020">
    <property type="term" value="C:membrane"/>
    <property type="evidence" value="ECO:0007669"/>
    <property type="project" value="UniProtKB-SubCell"/>
</dbReference>
<feature type="transmembrane region" description="Helical" evidence="6">
    <location>
        <begin position="16"/>
        <end position="37"/>
    </location>
</feature>
<evidence type="ECO:0000256" key="2">
    <source>
        <dbReference type="ARBA" id="ARBA00022448"/>
    </source>
</evidence>
<dbReference type="SUPFAM" id="SSF103473">
    <property type="entry name" value="MFS general substrate transporter"/>
    <property type="match status" value="1"/>
</dbReference>